<organism evidence="9 10">
    <name type="scientific">Parasulfitobacter algicola</name>
    <dbReference type="NCBI Taxonomy" id="2614809"/>
    <lineage>
        <taxon>Bacteria</taxon>
        <taxon>Pseudomonadati</taxon>
        <taxon>Pseudomonadota</taxon>
        <taxon>Alphaproteobacteria</taxon>
        <taxon>Rhodobacterales</taxon>
        <taxon>Roseobacteraceae</taxon>
        <taxon>Parasulfitobacter</taxon>
    </lineage>
</organism>
<dbReference type="InterPro" id="IPR017729">
    <property type="entry name" value="ATPase_T6SS_ClpV1"/>
</dbReference>
<dbReference type="Gene3D" id="3.40.50.300">
    <property type="entry name" value="P-loop containing nucleotide triphosphate hydrolases"/>
    <property type="match status" value="3"/>
</dbReference>
<dbReference type="InterPro" id="IPR018368">
    <property type="entry name" value="ClpA/B_CS1"/>
</dbReference>
<keyword evidence="3" id="KW-0547">Nucleotide-binding</keyword>
<dbReference type="NCBIfam" id="TIGR03345">
    <property type="entry name" value="VI_ClpV1"/>
    <property type="match status" value="1"/>
</dbReference>
<evidence type="ECO:0000256" key="6">
    <source>
        <dbReference type="PROSITE-ProRule" id="PRU01251"/>
    </source>
</evidence>
<dbReference type="Gene3D" id="1.10.8.60">
    <property type="match status" value="1"/>
</dbReference>
<dbReference type="InterPro" id="IPR041546">
    <property type="entry name" value="ClpA/ClpB_AAA_lid"/>
</dbReference>
<dbReference type="InterPro" id="IPR019489">
    <property type="entry name" value="Clp_ATPase_C"/>
</dbReference>
<dbReference type="SUPFAM" id="SSF52540">
    <property type="entry name" value="P-loop containing nucleoside triphosphate hydrolases"/>
    <property type="match status" value="2"/>
</dbReference>
<dbReference type="SMART" id="SM00382">
    <property type="entry name" value="AAA"/>
    <property type="match status" value="2"/>
</dbReference>
<dbReference type="InterPro" id="IPR003593">
    <property type="entry name" value="AAA+_ATPase"/>
</dbReference>
<name>A0ABX2ITP7_9RHOB</name>
<dbReference type="RefSeq" id="WP_174135008.1">
    <property type="nucleotide sequence ID" value="NZ_JABUFE010000001.1"/>
</dbReference>
<dbReference type="InterPro" id="IPR036628">
    <property type="entry name" value="Clp_N_dom_sf"/>
</dbReference>
<dbReference type="Gene3D" id="1.10.1780.10">
    <property type="entry name" value="Clp, N-terminal domain"/>
    <property type="match status" value="1"/>
</dbReference>
<evidence type="ECO:0000256" key="3">
    <source>
        <dbReference type="ARBA" id="ARBA00022741"/>
    </source>
</evidence>
<protein>
    <submittedName>
        <fullName evidence="9">Type VI secretion system ATPase TssH</fullName>
    </submittedName>
</protein>
<feature type="coiled-coil region" evidence="7">
    <location>
        <begin position="426"/>
        <end position="493"/>
    </location>
</feature>
<evidence type="ECO:0000256" key="7">
    <source>
        <dbReference type="SAM" id="Coils"/>
    </source>
</evidence>
<dbReference type="Pfam" id="PF00004">
    <property type="entry name" value="AAA"/>
    <property type="match status" value="1"/>
</dbReference>
<dbReference type="EMBL" id="JABUFE010000001">
    <property type="protein sequence ID" value="NSX53739.1"/>
    <property type="molecule type" value="Genomic_DNA"/>
</dbReference>
<keyword evidence="10" id="KW-1185">Reference proteome</keyword>
<dbReference type="PROSITE" id="PS51903">
    <property type="entry name" value="CLP_R"/>
    <property type="match status" value="1"/>
</dbReference>
<gene>
    <name evidence="9" type="primary">tssH</name>
    <name evidence="9" type="ORF">HRQ87_02895</name>
</gene>
<keyword evidence="5" id="KW-0143">Chaperone</keyword>
<dbReference type="InterPro" id="IPR027417">
    <property type="entry name" value="P-loop_NTPase"/>
</dbReference>
<evidence type="ECO:0000256" key="2">
    <source>
        <dbReference type="ARBA" id="ARBA00022737"/>
    </source>
</evidence>
<feature type="domain" description="Clp R" evidence="8">
    <location>
        <begin position="10"/>
        <end position="151"/>
    </location>
</feature>
<proteinExistence type="inferred from homology"/>
<comment type="similarity">
    <text evidence="1">Belongs to the ClpA/ClpB family.</text>
</comment>
<dbReference type="PROSITE" id="PS00870">
    <property type="entry name" value="CLPAB_1"/>
    <property type="match status" value="1"/>
</dbReference>
<dbReference type="PANTHER" id="PTHR11638:SF184">
    <property type="entry name" value="ATPASE WITH CHAPERONE ACTIVITY"/>
    <property type="match status" value="1"/>
</dbReference>
<accession>A0ABX2ITP7</accession>
<evidence type="ECO:0000259" key="8">
    <source>
        <dbReference type="PROSITE" id="PS51903"/>
    </source>
</evidence>
<dbReference type="Proteomes" id="UP000777935">
    <property type="component" value="Unassembled WGS sequence"/>
</dbReference>
<dbReference type="CDD" id="cd19499">
    <property type="entry name" value="RecA-like_ClpB_Hsp104-like"/>
    <property type="match status" value="1"/>
</dbReference>
<comment type="caution">
    <text evidence="9">The sequence shown here is derived from an EMBL/GenBank/DDBJ whole genome shotgun (WGS) entry which is preliminary data.</text>
</comment>
<dbReference type="SMART" id="SM01086">
    <property type="entry name" value="ClpB_D2-small"/>
    <property type="match status" value="1"/>
</dbReference>
<dbReference type="InterPro" id="IPR003959">
    <property type="entry name" value="ATPase_AAA_core"/>
</dbReference>
<dbReference type="PRINTS" id="PR00300">
    <property type="entry name" value="CLPPROTEASEA"/>
</dbReference>
<dbReference type="Pfam" id="PF10431">
    <property type="entry name" value="ClpB_D2-small"/>
    <property type="match status" value="1"/>
</dbReference>
<keyword evidence="2 6" id="KW-0677">Repeat</keyword>
<dbReference type="InterPro" id="IPR050130">
    <property type="entry name" value="ClpA_ClpB"/>
</dbReference>
<dbReference type="SUPFAM" id="SSF81923">
    <property type="entry name" value="Double Clp-N motif"/>
    <property type="match status" value="1"/>
</dbReference>
<evidence type="ECO:0000256" key="1">
    <source>
        <dbReference type="ARBA" id="ARBA00008675"/>
    </source>
</evidence>
<evidence type="ECO:0000313" key="9">
    <source>
        <dbReference type="EMBL" id="NSX53739.1"/>
    </source>
</evidence>
<evidence type="ECO:0000313" key="10">
    <source>
        <dbReference type="Proteomes" id="UP000777935"/>
    </source>
</evidence>
<dbReference type="Pfam" id="PF02861">
    <property type="entry name" value="Clp_N"/>
    <property type="match status" value="1"/>
</dbReference>
<evidence type="ECO:0000256" key="4">
    <source>
        <dbReference type="ARBA" id="ARBA00022840"/>
    </source>
</evidence>
<sequence>MAAIDLHVLIQHLDPGLRTSLEKAAALAVRNANKSIEIEHFVYVLAENPDVADVLNDADCQASAAQKEAQLAIASLQRGHGSAPSMSQNIVTLAREAWLTASLRFGQNRVGIETLLLTLGTESDLRSALRVASPSLLKMNLAALEKAAREKPVSQDVSSAPNAAAPPAAGGEDFLSAYATDLTAEAKAGRIDSVIGRDTELRQMIDILMRRRQNNPILVGEAGVGKTAVAEAFALMIAEGEAPDRLKNVSLMALDLSLLQAGAGVKGEFERRLTGVVDQVKASSKPIILFIDEAHTLIGAGAQSGQGDAANILKPALARGDLRTIAATTWSEYKKYFEKDPALTRRFQTVKVNEPDIETAVRMMRKIAPRFKDHHNVRIRDRALRAAVELSARYIPERQLPDKAVSLLDTAAAAITLSRQTQPAALQDLRREVELLQTEIEALQSELSTDESTARLQSLNNDLEAAKAEAANLEAKLEKETELVSEADEIEDNLSDDGDNFRRLTEAESALSQVQGESPLIHRVVDDEAIAAVVARWTGVPTGRLMRDEITVVGSLGDRMKARVLGQDFAVDKLAEAMRVSRAGLTDERKPTGVFLLVGTSGVGKTETALGLADELYGGPSGLTVINMSEYKEEHKVSLLMGSPPGYVGYGEGGVLTEAVRRRPYGVLLLDEMDKAHPGVQDIFYQVFDKGTLRDGEGRDVDFRNTTIIMTANTGTETLATLAEDPDTMPEGRALEKALKPELLETFKPAFLGRVAILPYIPLTKDVLGGIVDLQLAKISERTKSTYGTDLTISDIARTYIVENAAAGDTGARAIETMLSQDLLPKMADYFLESLVSGNMPKMVVLGLDADNQFTLDADMPLQSKAT</sequence>
<dbReference type="CDD" id="cd00009">
    <property type="entry name" value="AAA"/>
    <property type="match status" value="1"/>
</dbReference>
<evidence type="ECO:0000256" key="5">
    <source>
        <dbReference type="ARBA" id="ARBA00023186"/>
    </source>
</evidence>
<dbReference type="InterPro" id="IPR001270">
    <property type="entry name" value="ClpA/B"/>
</dbReference>
<dbReference type="Pfam" id="PF07724">
    <property type="entry name" value="AAA_2"/>
    <property type="match status" value="1"/>
</dbReference>
<reference evidence="9 10" key="1">
    <citation type="submission" date="2020-06" db="EMBL/GenBank/DDBJ databases">
        <title>Sulfitobacter algicola sp. nov., isolated from green algae.</title>
        <authorList>
            <person name="Wang C."/>
        </authorList>
    </citation>
    <scope>NUCLEOTIDE SEQUENCE [LARGE SCALE GENOMIC DNA]</scope>
    <source>
        <strain evidence="9 10">1151</strain>
    </source>
</reference>
<keyword evidence="4" id="KW-0067">ATP-binding</keyword>
<dbReference type="Pfam" id="PF17871">
    <property type="entry name" value="AAA_lid_9"/>
    <property type="match status" value="1"/>
</dbReference>
<dbReference type="PANTHER" id="PTHR11638">
    <property type="entry name" value="ATP-DEPENDENT CLP PROTEASE"/>
    <property type="match status" value="1"/>
</dbReference>
<dbReference type="InterPro" id="IPR004176">
    <property type="entry name" value="Clp_R_N"/>
</dbReference>
<keyword evidence="7" id="KW-0175">Coiled coil</keyword>